<dbReference type="AlphaFoldDB" id="A0A368F6B2"/>
<evidence type="ECO:0000313" key="2">
    <source>
        <dbReference type="Proteomes" id="UP000252519"/>
    </source>
</evidence>
<accession>A0A368F6B2</accession>
<sequence length="112" mass="12744">LWIHRIRILHNCRSTDLSIGDLGSGSVSLCWRLLDFSSLILTNFEFLHKYRSLNEANTDNLLTNFSWMRSLMRSLLCDLAIVAVLKSRFLYVCSCISTVSPEDTGCVNISLQ</sequence>
<comment type="caution">
    <text evidence="1">The sequence shown here is derived from an EMBL/GenBank/DDBJ whole genome shotgun (WGS) entry which is preliminary data.</text>
</comment>
<gene>
    <name evidence="1" type="ORF">ANCCAN_26620</name>
</gene>
<name>A0A368F6B2_ANCCA</name>
<evidence type="ECO:0000313" key="1">
    <source>
        <dbReference type="EMBL" id="RCN27646.1"/>
    </source>
</evidence>
<organism evidence="1 2">
    <name type="scientific">Ancylostoma caninum</name>
    <name type="common">Dog hookworm</name>
    <dbReference type="NCBI Taxonomy" id="29170"/>
    <lineage>
        <taxon>Eukaryota</taxon>
        <taxon>Metazoa</taxon>
        <taxon>Ecdysozoa</taxon>
        <taxon>Nematoda</taxon>
        <taxon>Chromadorea</taxon>
        <taxon>Rhabditida</taxon>
        <taxon>Rhabditina</taxon>
        <taxon>Rhabditomorpha</taxon>
        <taxon>Strongyloidea</taxon>
        <taxon>Ancylostomatidae</taxon>
        <taxon>Ancylostomatinae</taxon>
        <taxon>Ancylostoma</taxon>
    </lineage>
</organism>
<protein>
    <submittedName>
        <fullName evidence="1">Uncharacterized protein</fullName>
    </submittedName>
</protein>
<feature type="non-terminal residue" evidence="1">
    <location>
        <position position="1"/>
    </location>
</feature>
<proteinExistence type="predicted"/>
<keyword evidence="2" id="KW-1185">Reference proteome</keyword>
<dbReference type="EMBL" id="JOJR01003746">
    <property type="protein sequence ID" value="RCN27646.1"/>
    <property type="molecule type" value="Genomic_DNA"/>
</dbReference>
<dbReference type="Proteomes" id="UP000252519">
    <property type="component" value="Unassembled WGS sequence"/>
</dbReference>
<reference evidence="1 2" key="1">
    <citation type="submission" date="2014-10" db="EMBL/GenBank/DDBJ databases">
        <title>Draft genome of the hookworm Ancylostoma caninum.</title>
        <authorList>
            <person name="Mitreva M."/>
        </authorList>
    </citation>
    <scope>NUCLEOTIDE SEQUENCE [LARGE SCALE GENOMIC DNA]</scope>
    <source>
        <strain evidence="1 2">Baltimore</strain>
    </source>
</reference>